<evidence type="ECO:0008006" key="5">
    <source>
        <dbReference type="Google" id="ProtNLM"/>
    </source>
</evidence>
<keyword evidence="2" id="KW-0812">Transmembrane</keyword>
<comment type="caution">
    <text evidence="3">The sequence shown here is derived from an EMBL/GenBank/DDBJ whole genome shotgun (WGS) entry which is preliminary data.</text>
</comment>
<dbReference type="Proteomes" id="UP001189429">
    <property type="component" value="Unassembled WGS sequence"/>
</dbReference>
<dbReference type="EMBL" id="CAUYUJ010015655">
    <property type="protein sequence ID" value="CAK0856616.1"/>
    <property type="molecule type" value="Genomic_DNA"/>
</dbReference>
<feature type="region of interest" description="Disordered" evidence="1">
    <location>
        <begin position="448"/>
        <end position="471"/>
    </location>
</feature>
<feature type="compositionally biased region" description="Low complexity" evidence="1">
    <location>
        <begin position="448"/>
        <end position="461"/>
    </location>
</feature>
<reference evidence="3" key="1">
    <citation type="submission" date="2023-10" db="EMBL/GenBank/DDBJ databases">
        <authorList>
            <person name="Chen Y."/>
            <person name="Shah S."/>
            <person name="Dougan E. K."/>
            <person name="Thang M."/>
            <person name="Chan C."/>
        </authorList>
    </citation>
    <scope>NUCLEOTIDE SEQUENCE [LARGE SCALE GENOMIC DNA]</scope>
</reference>
<dbReference type="InterPro" id="IPR000836">
    <property type="entry name" value="PRTase_dom"/>
</dbReference>
<feature type="transmembrane region" description="Helical" evidence="2">
    <location>
        <begin position="418"/>
        <end position="438"/>
    </location>
</feature>
<organism evidence="3 4">
    <name type="scientific">Prorocentrum cordatum</name>
    <dbReference type="NCBI Taxonomy" id="2364126"/>
    <lineage>
        <taxon>Eukaryota</taxon>
        <taxon>Sar</taxon>
        <taxon>Alveolata</taxon>
        <taxon>Dinophyceae</taxon>
        <taxon>Prorocentrales</taxon>
        <taxon>Prorocentraceae</taxon>
        <taxon>Prorocentrum</taxon>
    </lineage>
</organism>
<dbReference type="Gene3D" id="3.40.50.2020">
    <property type="match status" value="1"/>
</dbReference>
<evidence type="ECO:0000313" key="4">
    <source>
        <dbReference type="Proteomes" id="UP001189429"/>
    </source>
</evidence>
<keyword evidence="2" id="KW-0472">Membrane</keyword>
<dbReference type="InterPro" id="IPR029057">
    <property type="entry name" value="PRTase-like"/>
</dbReference>
<feature type="region of interest" description="Disordered" evidence="1">
    <location>
        <begin position="206"/>
        <end position="234"/>
    </location>
</feature>
<protein>
    <recommendedName>
        <fullName evidence="5">Phosphoribosyltransferase domain-containing protein</fullName>
    </recommendedName>
</protein>
<sequence length="895" mass="98817">MTPAVREWPGAQVFGHIPAVLHADKSAYEQLNSSLQKVYHVRYSLAHDLSLLSAFACYRLTHGDLLRMRRRSKKFGTRGGGLWWPCRLWRNWGELMVPRQLLRYNDATGAGNMPRLQSFELQELEVDVKAKMLRRKQTFRQRLSQGMSAISSEDTSDSKKTTAYDLTWNSDLCILGGLAPHEYLALEKPQEMVSSMSGPIDVVDEESGPCDDSAPLGTVETDPSGELGLSEDMGPGDLPVELGRHVVPDRVAIIAEWVFEDFNSMARYVDIPAPIVSRPYQELSQGLLGFSQACKMADFPFPSPFAQLLEWLLVAYTFFIPLFATVFTGSVALAPFLAFLATLTFWTLTSISRVLENPFADKLSSSPPFCPSALAASSVSGMEFPTMAGLIEAEFRRQVSATLWARAILDKARCDRTLATAVLAGAAAGAIGGTVAALCVLNGRKSGPLAGGPAAAATEGGASERRGRRRESVLNTDENRAHVAGVTSKWTKPVVISGPGLEELARAVSKRLGCEAVAEGDGPTLSVEVFKSNDPNIRFNWKRIVGRKIIFLFDTVDQSRLFEQLALLQALQGFAVPDGEDRSTKWKSYALAGKYAWGRASHVTIVLPWFRPCQMERTSRWQLKDGAWTNADPQGEWLDVPSAQYYARLLCTPSSVPPLPGPSSALDGMPLDPLWRPPVELLFLELHEEQPIAHSVSDLGATIRMERFVPYFLDRFKGRPDYPGKAGTYVLFPDKGAYDRYHSAVLERLKLEEDHILFIKKTRVGETIGQEQKLFFDRGQDHLGEKSSFAGSDHILIIDDFTNSGSTLFGAVDLVRKLVEKGGSPAVSIFVSHLVATYDTKVVQKLQEKLHSLGPTCRFFTTNSIPLTTDKLKSDPQVKVFDVSDFIADLVEKES</sequence>
<keyword evidence="2" id="KW-1133">Transmembrane helix</keyword>
<dbReference type="CDD" id="cd06223">
    <property type="entry name" value="PRTases_typeI"/>
    <property type="match status" value="1"/>
</dbReference>
<evidence type="ECO:0000256" key="2">
    <source>
        <dbReference type="SAM" id="Phobius"/>
    </source>
</evidence>
<gene>
    <name evidence="3" type="ORF">PCOR1329_LOCUS46980</name>
</gene>
<dbReference type="SUPFAM" id="SSF53271">
    <property type="entry name" value="PRTase-like"/>
    <property type="match status" value="1"/>
</dbReference>
<evidence type="ECO:0000256" key="1">
    <source>
        <dbReference type="SAM" id="MobiDB-lite"/>
    </source>
</evidence>
<accession>A0ABN9UB89</accession>
<proteinExistence type="predicted"/>
<keyword evidence="4" id="KW-1185">Reference proteome</keyword>
<name>A0ABN9UB89_9DINO</name>
<evidence type="ECO:0000313" key="3">
    <source>
        <dbReference type="EMBL" id="CAK0856616.1"/>
    </source>
</evidence>